<feature type="domain" description="N-acetyltransferase" evidence="1">
    <location>
        <begin position="8"/>
        <end position="171"/>
    </location>
</feature>
<accession>A0AAE3HGK4</accession>
<protein>
    <submittedName>
        <fullName evidence="2">GNAT family N-acetyltransferase</fullName>
    </submittedName>
</protein>
<evidence type="ECO:0000313" key="2">
    <source>
        <dbReference type="EMBL" id="MCR1900261.1"/>
    </source>
</evidence>
<comment type="caution">
    <text evidence="2">The sequence shown here is derived from an EMBL/GenBank/DDBJ whole genome shotgun (WGS) entry which is preliminary data.</text>
</comment>
<gene>
    <name evidence="2" type="ORF">NSA47_14945</name>
</gene>
<evidence type="ECO:0000259" key="1">
    <source>
        <dbReference type="PROSITE" id="PS51186"/>
    </source>
</evidence>
<dbReference type="InterPro" id="IPR000182">
    <property type="entry name" value="GNAT_dom"/>
</dbReference>
<reference evidence="2" key="1">
    <citation type="submission" date="2022-07" db="EMBL/GenBank/DDBJ databases">
        <title>Enhanced cultured diversity of the mouse gut microbiota enables custom-made synthetic communities.</title>
        <authorList>
            <person name="Afrizal A."/>
        </authorList>
    </citation>
    <scope>NUCLEOTIDE SEQUENCE</scope>
    <source>
        <strain evidence="2">DSM 28593</strain>
    </source>
</reference>
<dbReference type="Proteomes" id="UP001205748">
    <property type="component" value="Unassembled WGS sequence"/>
</dbReference>
<dbReference type="EMBL" id="JANKAS010000024">
    <property type="protein sequence ID" value="MCR1900261.1"/>
    <property type="molecule type" value="Genomic_DNA"/>
</dbReference>
<organism evidence="2 3">
    <name type="scientific">Irregularibacter muris</name>
    <dbReference type="NCBI Taxonomy" id="1796619"/>
    <lineage>
        <taxon>Bacteria</taxon>
        <taxon>Bacillati</taxon>
        <taxon>Bacillota</taxon>
        <taxon>Clostridia</taxon>
        <taxon>Eubacteriales</taxon>
        <taxon>Eubacteriaceae</taxon>
        <taxon>Irregularibacter</taxon>
    </lineage>
</organism>
<dbReference type="InterPro" id="IPR016181">
    <property type="entry name" value="Acyl_CoA_acyltransferase"/>
</dbReference>
<dbReference type="InterPro" id="IPR051531">
    <property type="entry name" value="N-acetyltransferase"/>
</dbReference>
<dbReference type="AlphaFoldDB" id="A0AAE3HGK4"/>
<evidence type="ECO:0000313" key="3">
    <source>
        <dbReference type="Proteomes" id="UP001205748"/>
    </source>
</evidence>
<dbReference type="PANTHER" id="PTHR43792:SF1">
    <property type="entry name" value="N-ACETYLTRANSFERASE DOMAIN-CONTAINING PROTEIN"/>
    <property type="match status" value="1"/>
</dbReference>
<dbReference type="PROSITE" id="PS51186">
    <property type="entry name" value="GNAT"/>
    <property type="match status" value="1"/>
</dbReference>
<dbReference type="SUPFAM" id="SSF55729">
    <property type="entry name" value="Acyl-CoA N-acyltransferases (Nat)"/>
    <property type="match status" value="1"/>
</dbReference>
<proteinExistence type="predicted"/>
<dbReference type="PANTHER" id="PTHR43792">
    <property type="entry name" value="GNAT FAMILY, PUTATIVE (AFU_ORTHOLOGUE AFUA_3G00765)-RELATED-RELATED"/>
    <property type="match status" value="1"/>
</dbReference>
<dbReference type="Gene3D" id="3.40.630.30">
    <property type="match status" value="1"/>
</dbReference>
<sequence length="182" mass="21428">MDITTNRLRVRPFRKTDIEDVFEIYSNKDTCRFLLHEQWTSSSKDEEFNKKLAANQLTQDRGISLACELDKKVIGDISIWYTEMKETVEIGVTFNDTYSRKGYATEAVKGVIEYLFNTLKIHRLQANLDARNISSANLCERVGMRKEAYFIEDFWNKGEWTDSFVYGMLISDFKKHFEMNKE</sequence>
<dbReference type="GO" id="GO:0016747">
    <property type="term" value="F:acyltransferase activity, transferring groups other than amino-acyl groups"/>
    <property type="evidence" value="ECO:0007669"/>
    <property type="project" value="InterPro"/>
</dbReference>
<dbReference type="RefSeq" id="WP_257533452.1">
    <property type="nucleotide sequence ID" value="NZ_JANKAS010000024.1"/>
</dbReference>
<keyword evidence="3" id="KW-1185">Reference proteome</keyword>
<dbReference type="Pfam" id="PF13302">
    <property type="entry name" value="Acetyltransf_3"/>
    <property type="match status" value="1"/>
</dbReference>
<name>A0AAE3HGK4_9FIRM</name>